<comment type="similarity">
    <text evidence="2">Belongs to the ATP-dependent AMP-binding enzyme family.</text>
</comment>
<dbReference type="PANTHER" id="PTHR24096">
    <property type="entry name" value="LONG-CHAIN-FATTY-ACID--COA LIGASE"/>
    <property type="match status" value="1"/>
</dbReference>
<dbReference type="Gene3D" id="3.40.50.12780">
    <property type="entry name" value="N-terminal domain of ligase-like"/>
    <property type="match status" value="1"/>
</dbReference>
<protein>
    <submittedName>
        <fullName evidence="7">Jg13708 protein</fullName>
    </submittedName>
</protein>
<evidence type="ECO:0000313" key="8">
    <source>
        <dbReference type="Proteomes" id="UP000838756"/>
    </source>
</evidence>
<evidence type="ECO:0000256" key="2">
    <source>
        <dbReference type="ARBA" id="ARBA00006432"/>
    </source>
</evidence>
<dbReference type="FunFam" id="3.30.300.30:FF:000007">
    <property type="entry name" value="4-coumarate--CoA ligase 2"/>
    <property type="match status" value="1"/>
</dbReference>
<evidence type="ECO:0000256" key="4">
    <source>
        <dbReference type="ARBA" id="ARBA00023140"/>
    </source>
</evidence>
<evidence type="ECO:0000259" key="5">
    <source>
        <dbReference type="Pfam" id="PF00501"/>
    </source>
</evidence>
<name>A0A8S4RP30_9NEOP</name>
<dbReference type="Pfam" id="PF00501">
    <property type="entry name" value="AMP-binding"/>
    <property type="match status" value="1"/>
</dbReference>
<dbReference type="EMBL" id="CAKXAJ010025409">
    <property type="protein sequence ID" value="CAH2238900.1"/>
    <property type="molecule type" value="Genomic_DNA"/>
</dbReference>
<dbReference type="InterPro" id="IPR020845">
    <property type="entry name" value="AMP-binding_CS"/>
</dbReference>
<comment type="subcellular location">
    <subcellularLocation>
        <location evidence="1">Peroxisome</location>
    </subcellularLocation>
</comment>
<comment type="caution">
    <text evidence="7">The sequence shown here is derived from an EMBL/GenBank/DDBJ whole genome shotgun (WGS) entry which is preliminary data.</text>
</comment>
<dbReference type="Gene3D" id="3.30.300.30">
    <property type="match status" value="1"/>
</dbReference>
<dbReference type="Proteomes" id="UP000838756">
    <property type="component" value="Unassembled WGS sequence"/>
</dbReference>
<evidence type="ECO:0000313" key="7">
    <source>
        <dbReference type="EMBL" id="CAH2238900.1"/>
    </source>
</evidence>
<sequence>MYLHEVGNHQSSRDELQVLCKGGTGAFLGDPGASQYVLRLANLIFNLLCAEMGPSSDAIFWYIQEICYKIVAETGIPSDRYHLGKILLHSLKDAPDHVLQIDGATDEKDTFKSALERSICCATAFRNLGLKYQDVIVIMAPNHINLVIPMYASLFLGIKVAGVDMALGVNELEDTFRCCDPKIVFCQSLKVQNVKQALNTLKISAHIISFDENEDCLSFSKLLDEYGGDTTVKGFTPAEFDPVETHAFLMTTSGSTGLPKTAVLSHKNIIVGFPITMNCCTKFPTPVNMALVVSPIQWLSSTFPFLLGPILRFTRLQTSSETTSEHVYSLINKYRPNYTIMSPTFLTKLLKPSERETCDFSSLQYILIGGSAVAKELIEELQKINPKLLIRIGYGLTEATGIVLDPGYSPLGSVGSPIPLLQYKLVDPITNEEIYKPNVPGELRLKGPTIFQGYYNNPEMTAAAFDEDGWLKSGDILYRNEYHKYYFYDRIKMLLKYRNHQVSPIEIESVIIKHPGVLDVAVTGIPDAECGDLPVALVILQEGYNVTAQEIKDFVKKSLSDSKQLRGGVIFVNEFPTTSTSKVDRMKLKEWAKTLKKE</sequence>
<dbReference type="GO" id="GO:0005777">
    <property type="term" value="C:peroxisome"/>
    <property type="evidence" value="ECO:0007669"/>
    <property type="project" value="UniProtKB-SubCell"/>
</dbReference>
<proteinExistence type="inferred from homology"/>
<keyword evidence="3" id="KW-0436">Ligase</keyword>
<feature type="domain" description="AMP-dependent synthetase/ligase" evidence="5">
    <location>
        <begin position="92"/>
        <end position="455"/>
    </location>
</feature>
<dbReference type="OrthoDB" id="10253869at2759"/>
<evidence type="ECO:0000256" key="3">
    <source>
        <dbReference type="ARBA" id="ARBA00022598"/>
    </source>
</evidence>
<feature type="domain" description="AMP-binding enzyme C-terminal" evidence="6">
    <location>
        <begin position="506"/>
        <end position="582"/>
    </location>
</feature>
<dbReference type="InterPro" id="IPR000873">
    <property type="entry name" value="AMP-dep_synth/lig_dom"/>
</dbReference>
<evidence type="ECO:0000259" key="6">
    <source>
        <dbReference type="Pfam" id="PF13193"/>
    </source>
</evidence>
<dbReference type="SUPFAM" id="SSF56801">
    <property type="entry name" value="Acetyl-CoA synthetase-like"/>
    <property type="match status" value="1"/>
</dbReference>
<dbReference type="AlphaFoldDB" id="A0A8S4RP30"/>
<gene>
    <name evidence="7" type="primary">jg13708</name>
    <name evidence="7" type="ORF">PAEG_LOCUS15924</name>
</gene>
<reference evidence="7" key="1">
    <citation type="submission" date="2022-03" db="EMBL/GenBank/DDBJ databases">
        <authorList>
            <person name="Lindestad O."/>
        </authorList>
    </citation>
    <scope>NUCLEOTIDE SEQUENCE</scope>
</reference>
<dbReference type="InterPro" id="IPR025110">
    <property type="entry name" value="AMP-bd_C"/>
</dbReference>
<dbReference type="InterPro" id="IPR045851">
    <property type="entry name" value="AMP-bd_C_sf"/>
</dbReference>
<organism evidence="7 8">
    <name type="scientific">Pararge aegeria aegeria</name>
    <dbReference type="NCBI Taxonomy" id="348720"/>
    <lineage>
        <taxon>Eukaryota</taxon>
        <taxon>Metazoa</taxon>
        <taxon>Ecdysozoa</taxon>
        <taxon>Arthropoda</taxon>
        <taxon>Hexapoda</taxon>
        <taxon>Insecta</taxon>
        <taxon>Pterygota</taxon>
        <taxon>Neoptera</taxon>
        <taxon>Endopterygota</taxon>
        <taxon>Lepidoptera</taxon>
        <taxon>Glossata</taxon>
        <taxon>Ditrysia</taxon>
        <taxon>Papilionoidea</taxon>
        <taxon>Nymphalidae</taxon>
        <taxon>Satyrinae</taxon>
        <taxon>Satyrini</taxon>
        <taxon>Parargina</taxon>
        <taxon>Pararge</taxon>
    </lineage>
</organism>
<dbReference type="Pfam" id="PF13193">
    <property type="entry name" value="AMP-binding_C"/>
    <property type="match status" value="1"/>
</dbReference>
<dbReference type="GO" id="GO:0016405">
    <property type="term" value="F:CoA-ligase activity"/>
    <property type="evidence" value="ECO:0007669"/>
    <property type="project" value="TreeGrafter"/>
</dbReference>
<dbReference type="PANTHER" id="PTHR24096:SF149">
    <property type="entry name" value="AMP-BINDING DOMAIN-CONTAINING PROTEIN-RELATED"/>
    <property type="match status" value="1"/>
</dbReference>
<evidence type="ECO:0000256" key="1">
    <source>
        <dbReference type="ARBA" id="ARBA00004275"/>
    </source>
</evidence>
<keyword evidence="8" id="KW-1185">Reference proteome</keyword>
<keyword evidence="4" id="KW-0576">Peroxisome</keyword>
<accession>A0A8S4RP30</accession>
<dbReference type="PROSITE" id="PS00455">
    <property type="entry name" value="AMP_BINDING"/>
    <property type="match status" value="1"/>
</dbReference>
<dbReference type="InterPro" id="IPR042099">
    <property type="entry name" value="ANL_N_sf"/>
</dbReference>